<name>A0AA88E5C8_FICCA</name>
<dbReference type="Pfam" id="PF03004">
    <property type="entry name" value="Transposase_24"/>
    <property type="match status" value="1"/>
</dbReference>
<sequence length="327" mass="37693">MRGERIEVSFDSKGQPKGKAGDELQSWIGVLAREHIPIWIFDFRSADLAPRKERVWMEVVNSFTVEESFKKQVLKSCGKSAKCFRYDIYQAFVRDHIDEETVWQRPAKVVQNYPTISQDDWERFIAYRRTADFKRLYEQGSEIRKKSKYRSTTGRDGYRKRDQEIVLRKTGEYAARQTIWRDTRVKPNGEYKNPSIRIIGETIDELSQQETQGSFESVGTNDILTKYWAMPSILVELCAKHGINRETMAKEAAAPTVDQHNSFKSSCTLNEKEVVASDPQPMPNASEGNVRVTISVLKHQRALIPIPMNEATYIEEAVGDFVAWPKN</sequence>
<dbReference type="PANTHER" id="PTHR33018">
    <property type="entry name" value="OS10G0338966 PROTEIN-RELATED"/>
    <property type="match status" value="1"/>
</dbReference>
<protein>
    <recommendedName>
        <fullName evidence="3">Transposase</fullName>
    </recommendedName>
</protein>
<gene>
    <name evidence="1" type="ORF">TIFTF001_035727</name>
</gene>
<organism evidence="1 2">
    <name type="scientific">Ficus carica</name>
    <name type="common">Common fig</name>
    <dbReference type="NCBI Taxonomy" id="3494"/>
    <lineage>
        <taxon>Eukaryota</taxon>
        <taxon>Viridiplantae</taxon>
        <taxon>Streptophyta</taxon>
        <taxon>Embryophyta</taxon>
        <taxon>Tracheophyta</taxon>
        <taxon>Spermatophyta</taxon>
        <taxon>Magnoliopsida</taxon>
        <taxon>eudicotyledons</taxon>
        <taxon>Gunneridae</taxon>
        <taxon>Pentapetalae</taxon>
        <taxon>rosids</taxon>
        <taxon>fabids</taxon>
        <taxon>Rosales</taxon>
        <taxon>Moraceae</taxon>
        <taxon>Ficeae</taxon>
        <taxon>Ficus</taxon>
    </lineage>
</organism>
<dbReference type="EMBL" id="BTGU01000351">
    <property type="protein sequence ID" value="GMN66670.1"/>
    <property type="molecule type" value="Genomic_DNA"/>
</dbReference>
<keyword evidence="2" id="KW-1185">Reference proteome</keyword>
<dbReference type="InterPro" id="IPR004252">
    <property type="entry name" value="Probable_transposase_24"/>
</dbReference>
<accession>A0AA88E5C8</accession>
<evidence type="ECO:0000313" key="2">
    <source>
        <dbReference type="Proteomes" id="UP001187192"/>
    </source>
</evidence>
<dbReference type="Proteomes" id="UP001187192">
    <property type="component" value="Unassembled WGS sequence"/>
</dbReference>
<evidence type="ECO:0000313" key="1">
    <source>
        <dbReference type="EMBL" id="GMN66670.1"/>
    </source>
</evidence>
<evidence type="ECO:0008006" key="3">
    <source>
        <dbReference type="Google" id="ProtNLM"/>
    </source>
</evidence>
<dbReference type="AlphaFoldDB" id="A0AA88E5C8"/>
<dbReference type="PANTHER" id="PTHR33018:SF34">
    <property type="entry name" value="OS02G0472350 PROTEIN"/>
    <property type="match status" value="1"/>
</dbReference>
<comment type="caution">
    <text evidence="1">The sequence shown here is derived from an EMBL/GenBank/DDBJ whole genome shotgun (WGS) entry which is preliminary data.</text>
</comment>
<proteinExistence type="predicted"/>
<reference evidence="1" key="1">
    <citation type="submission" date="2023-07" db="EMBL/GenBank/DDBJ databases">
        <title>draft genome sequence of fig (Ficus carica).</title>
        <authorList>
            <person name="Takahashi T."/>
            <person name="Nishimura K."/>
        </authorList>
    </citation>
    <scope>NUCLEOTIDE SEQUENCE</scope>
</reference>